<dbReference type="SUPFAM" id="SSF55729">
    <property type="entry name" value="Acyl-CoA N-acyltransferases (Nat)"/>
    <property type="match status" value="1"/>
</dbReference>
<dbReference type="GO" id="GO:0005634">
    <property type="term" value="C:nucleus"/>
    <property type="evidence" value="ECO:0007669"/>
    <property type="project" value="TreeGrafter"/>
</dbReference>
<evidence type="ECO:0000313" key="6">
    <source>
        <dbReference type="Proteomes" id="UP000626109"/>
    </source>
</evidence>
<dbReference type="InterPro" id="IPR039187">
    <property type="entry name" value="SNO_AAA"/>
</dbReference>
<proteinExistence type="inferred from homology"/>
<dbReference type="Pfam" id="PF13871">
    <property type="entry name" value="Helicase_C_4"/>
    <property type="match status" value="1"/>
</dbReference>
<feature type="domain" description="AAA+ ATPase" evidence="4">
    <location>
        <begin position="891"/>
        <end position="1047"/>
    </location>
</feature>
<sequence>MAVDRASASSTTIDVDNLDELIKIVLHAVRDLPSEIFALGSTPSSVEATSKRTKLARPVTKAAAAKAFAASCEEALRRPREGRSRTQKQVVAQASQGLHAKARVAKSHFRALERLLPAAQAQAKQDLKNLRADLRQKSSQLQVLERSEESWEGEVLSEIHQIRNILIDLWEGLEARHTALLALSASEDPADGLPALGLAAMQEALVKSCASDIQDLIAAAMSAMSLSRAARTPFQSKVCEHVTGRLQSLGPELETERARLVGEEAELRVSPRFAEAERLRAERHAVQRAVKMAANAVRAAEGHLRKTAEASENCPDAAEVEAAEQASSKLQAQLQAFGRLERRTEEPFVCLVQDVISRILLASQAPHATGQTTLGSKGGLGTTFGKENQTDFRGTAAGVCFPRTLATPVRNVAAPNSRATTSKQVCVEDWKASQAQGHGRPSVGQPRSAAQMGFSWLATLKTLLALGAAGELKGARAEAARQLIEAVAAMDSRGSAWLQERLRAAATALQGRLDRQDSQTAATAPAAAPLPPPLPPARRDLSQKTEVEEEGQGGEGQEEALEKEALEEDEEVYDAAKRGIQKGFTEVPVFQPPRCQWPSDLPQAASALKAVAQVPLDASLVLVLGPTGAGKTQTLAALAARLAAGCGASDLEAPAERTLAFYSDRAVASHPALKGCAVERFGSAGLSDVPAWTRPFQALSNGQRARVVVAAALSSGAVFDDFCSTVDERTAWAAAASMSKQVRRQGLKHVIVACSRGSLAPWLAPDFVIWLPAAAELSDFTQAVVLQNPVLPAERRPRVTLESDRVRSFLRGKGGGWQGRRDAGALQEDASWAEWAEAADDLHTAQESLELRSQVQLDDAVMEAAGAFDYAFDGSSCHVLRKVPESELPGGWALGLLCGPSGCGKTSLLRSTASFGKEAQVGVWREGVPICDHDFPSSSEPEPGLQEGRAAAERRLALLGLRRECWQLPFEALSAGEQHQAVLARCLRPGCWVDEFTSSLDRATAKQVCRGVRALADAGDLKGTVLAAVHEDVVAWLEPDWAFHVPLSQLAISASRTPVSSSVPSGHRPDLVAAEAEAEVSEVSRLLRPSEETLFSPPELRLEMSCLQHEQQSTAWRQFEHHHYLSSSLLSCSKSLLVRDASSGALVAFHAVAPLPGAGALAGAWREHRLVVLPRFQGFGIGPRLSELVAAKLLATGCPFYAVTAHPRLGGYRDSIQGQKLWSPTSMNGKATSTTLSGHKRDRAKPEVTGSPRVCWRHRFTGGLSQAAWSKKCGIKGVKALRLLEQVADATAEDGSAADEVTDGKGSGNSLPEISAPPSFQNHIKPLPTQPDKTSITQHDHQVPAENDRRMVFSCASQNPQLQNLARDHPDMLAEPRNLASVRPPPLDPEKHVLCIPQQVLEEGRLSSCQLETVFYAARCFGRKLASGETCGYFLGDGTGCGKGRIIAALILHLWNQGHRRHVWVSAQNDLLEDARRDLSDVAMNMADVGSDIPLLSLRSCAGKAKLPEQDGVLFATYALLCGQERGAGAGSTQGSGRGHGKGRGRGKKRKQEDEDPELYWLWQTQPEPEVQEPGLPSCSGRLGQVVEWLSGSQGSAQGLICFDEAHKAKNLDNKLGKPTLTGLTVQKLQQACPDAKVLYSTATGASELKNVAYMSRLGLWGPGTSFSSFQQFHDVLSRENLAGFEMLSMEMKAMGVYSARMLSWAETSFKTMPLPLGLRQTKEYNAATSFFQDLRKALQLYRDHPQCPLEPRRRVWLEVQLRGLQQRFFRTLLVAFKVPMAVREVRSCLASDCNVVISLWHTGESSQKRFVDTAEGAGGEEAERDEEDEEGDGDDGDGAQGRGEAPCLAAARCGPRLMLEHFIHTFMPVMLQETGKKLATEVTWASWKDSPVCSVGEEFELPADRDARGGLVRVTEVPSPSRSPETGPAHGTVRVRFLQRPSREGKDEDGDASELIGTEAEAEEFRVVSASKLVLKGKRCRPFFSFEIHGVDDAAEINGVYHEKESEPISCIACFRNEVNTTFYKERPAYRYPASEFVARPAYEHETQQAVIAWDMNARCWTLSRADKIVAYSQEQSVSAPLFDWVPVGATDNDGITTGVIQVSNVKPLAVEGEAWAQELRSKLLEQLQDLALPDNPLDQLLQQLGGPKKVAELSGRRSRLVKASSSSPAQLEKRAQEGERWEYVNLREQLAFQRGEKRVAIITEAASAGISLHADKRATEVPNGRSARKRVMLILELPWSAEKAVQQFGRVHRSNQLYAPAFRLLVTDVGGEQRFVSAVSRRMQQLGAITRGDRNAALGDGDAGLASSDFQGDMGTLALSQLSQAVKHGDLPENFHSCLSQGGPSWEVLRDEARQLIDAGQLRLEMPSKQVKVGGNVKVADFLNSLLGIPVGPQQKVFDLFSSMFGMLVHEAEANGELDNGVQSLNASVGKWTPGIKLLGSEELNTDVSTGATTAAHHLHYDRGMPWDDAQAIYGALDGTDEFEGFYRESTFNIGHQCWAFSSPAVVLLTRHKNILMRQPYYIAYYPHRDASFNPFGRRLLFAIDIRTLVQQGKLQKLDVRREPHRVQVKSLWKECYVRSEKECIHSIKYGKCKTKGCNVGCRVFHVSIVAGNLLGIYSCLRDVLLQVSHRNIDDEEGGSSRNAAEGRLRLARVTAMDGTHIVGVQVARQELAQVRYVLQTISQTGAGSGEGAAESTSLSRLSRLKAATTGRLPTPQRTPEETLELVTAHLRGGGEAWRDWRGLHGFLTARGLLSAVDMREAQRLWKTLLRSRTVELAADGLRLCSAGEKKNEHDE</sequence>
<dbReference type="InterPro" id="IPR026937">
    <property type="entry name" value="SBNO_Helicase_C_dom"/>
</dbReference>
<dbReference type="Pfam" id="PF13872">
    <property type="entry name" value="AAA_34"/>
    <property type="match status" value="2"/>
</dbReference>
<gene>
    <name evidence="5" type="ORF">PGLA2088_LOCUS5197</name>
</gene>
<feature type="compositionally biased region" description="Gly residues" evidence="3">
    <location>
        <begin position="1527"/>
        <end position="1538"/>
    </location>
</feature>
<dbReference type="PANTHER" id="PTHR12706">
    <property type="entry name" value="STRAWBERRY NOTCH-RELATED"/>
    <property type="match status" value="1"/>
</dbReference>
<feature type="compositionally biased region" description="Basic residues" evidence="3">
    <location>
        <begin position="1539"/>
        <end position="1550"/>
    </location>
</feature>
<comment type="caution">
    <text evidence="5">The sequence shown here is derived from an EMBL/GenBank/DDBJ whole genome shotgun (WGS) entry which is preliminary data.</text>
</comment>
<feature type="region of interest" description="Disordered" evidence="3">
    <location>
        <begin position="1527"/>
        <end position="1558"/>
    </location>
</feature>
<evidence type="ECO:0000256" key="3">
    <source>
        <dbReference type="SAM" id="MobiDB-lite"/>
    </source>
</evidence>
<feature type="compositionally biased region" description="Polar residues" evidence="3">
    <location>
        <begin position="1223"/>
        <end position="1237"/>
    </location>
</feature>
<evidence type="ECO:0000259" key="4">
    <source>
        <dbReference type="SMART" id="SM00382"/>
    </source>
</evidence>
<feature type="region of interest" description="Disordered" evidence="3">
    <location>
        <begin position="1811"/>
        <end position="1844"/>
    </location>
</feature>
<dbReference type="InterPro" id="IPR027417">
    <property type="entry name" value="P-loop_NTPase"/>
</dbReference>
<reference evidence="5" key="1">
    <citation type="submission" date="2021-02" db="EMBL/GenBank/DDBJ databases">
        <authorList>
            <person name="Dougan E. K."/>
            <person name="Rhodes N."/>
            <person name="Thang M."/>
            <person name="Chan C."/>
        </authorList>
    </citation>
    <scope>NUCLEOTIDE SEQUENCE</scope>
</reference>
<evidence type="ECO:0000256" key="2">
    <source>
        <dbReference type="SAM" id="Coils"/>
    </source>
</evidence>
<feature type="coiled-coil region" evidence="2">
    <location>
        <begin position="120"/>
        <end position="147"/>
    </location>
</feature>
<dbReference type="GO" id="GO:0006355">
    <property type="term" value="P:regulation of DNA-templated transcription"/>
    <property type="evidence" value="ECO:0007669"/>
    <property type="project" value="InterPro"/>
</dbReference>
<dbReference type="InterPro" id="IPR016181">
    <property type="entry name" value="Acyl_CoA_acyltransferase"/>
</dbReference>
<dbReference type="InterPro" id="IPR026741">
    <property type="entry name" value="SNO"/>
</dbReference>
<feature type="region of interest" description="Disordered" evidence="3">
    <location>
        <begin position="1223"/>
        <end position="1250"/>
    </location>
</feature>
<evidence type="ECO:0000256" key="1">
    <source>
        <dbReference type="ARBA" id="ARBA00006992"/>
    </source>
</evidence>
<name>A0A813IAH9_POLGL</name>
<feature type="compositionally biased region" description="Acidic residues" evidence="3">
    <location>
        <begin position="547"/>
        <end position="571"/>
    </location>
</feature>
<evidence type="ECO:0000313" key="5">
    <source>
        <dbReference type="EMBL" id="CAE8646860.1"/>
    </source>
</evidence>
<protein>
    <recommendedName>
        <fullName evidence="4">AAA+ ATPase domain-containing protein</fullName>
    </recommendedName>
</protein>
<dbReference type="SMART" id="SM00382">
    <property type="entry name" value="AAA"/>
    <property type="match status" value="2"/>
</dbReference>
<feature type="compositionally biased region" description="Basic and acidic residues" evidence="3">
    <location>
        <begin position="537"/>
        <end position="546"/>
    </location>
</feature>
<feature type="compositionally biased region" description="Acidic residues" evidence="3">
    <location>
        <begin position="1819"/>
        <end position="1838"/>
    </location>
</feature>
<accession>A0A813IAH9</accession>
<comment type="similarity">
    <text evidence="1">Belongs to the SBNO family.</text>
</comment>
<dbReference type="EMBL" id="CAJNNW010004894">
    <property type="protein sequence ID" value="CAE8646860.1"/>
    <property type="molecule type" value="Genomic_DNA"/>
</dbReference>
<dbReference type="Gene3D" id="3.40.50.300">
    <property type="entry name" value="P-loop containing nucleotide triphosphate hydrolases"/>
    <property type="match status" value="3"/>
</dbReference>
<dbReference type="InterPro" id="IPR003593">
    <property type="entry name" value="AAA+_ATPase"/>
</dbReference>
<dbReference type="Gene3D" id="3.40.630.30">
    <property type="match status" value="1"/>
</dbReference>
<dbReference type="GO" id="GO:0031490">
    <property type="term" value="F:chromatin DNA binding"/>
    <property type="evidence" value="ECO:0007669"/>
    <property type="project" value="TreeGrafter"/>
</dbReference>
<dbReference type="Proteomes" id="UP000626109">
    <property type="component" value="Unassembled WGS sequence"/>
</dbReference>
<dbReference type="SUPFAM" id="SSF52540">
    <property type="entry name" value="P-loop containing nucleoside triphosphate hydrolases"/>
    <property type="match status" value="4"/>
</dbReference>
<dbReference type="PANTHER" id="PTHR12706:SF30">
    <property type="entry name" value="PROTEIN STRAWBERRY NOTCH-RELATED"/>
    <property type="match status" value="1"/>
</dbReference>
<dbReference type="GO" id="GO:0042393">
    <property type="term" value="F:histone binding"/>
    <property type="evidence" value="ECO:0007669"/>
    <property type="project" value="TreeGrafter"/>
</dbReference>
<feature type="region of interest" description="Disordered" evidence="3">
    <location>
        <begin position="510"/>
        <end position="571"/>
    </location>
</feature>
<organism evidence="5 6">
    <name type="scientific">Polarella glacialis</name>
    <name type="common">Dinoflagellate</name>
    <dbReference type="NCBI Taxonomy" id="89957"/>
    <lineage>
        <taxon>Eukaryota</taxon>
        <taxon>Sar</taxon>
        <taxon>Alveolata</taxon>
        <taxon>Dinophyceae</taxon>
        <taxon>Suessiales</taxon>
        <taxon>Suessiaceae</taxon>
        <taxon>Polarella</taxon>
    </lineage>
</organism>
<dbReference type="CDD" id="cd00267">
    <property type="entry name" value="ABC_ATPase"/>
    <property type="match status" value="1"/>
</dbReference>
<feature type="domain" description="AAA+ ATPase" evidence="4">
    <location>
        <begin position="617"/>
        <end position="775"/>
    </location>
</feature>
<keyword evidence="2" id="KW-0175">Coiled coil</keyword>